<proteinExistence type="predicted"/>
<organism evidence="1 2">
    <name type="scientific">Pseudoalteromonas rubra</name>
    <dbReference type="NCBI Taxonomy" id="43658"/>
    <lineage>
        <taxon>Bacteria</taxon>
        <taxon>Pseudomonadati</taxon>
        <taxon>Pseudomonadota</taxon>
        <taxon>Gammaproteobacteria</taxon>
        <taxon>Alteromonadales</taxon>
        <taxon>Pseudoalteromonadaceae</taxon>
        <taxon>Pseudoalteromonas</taxon>
    </lineage>
</organism>
<sequence>MLTQNGKLKIRFSTEKLALNAGPYSVVVAPVFKWQLLICAYS</sequence>
<gene>
    <name evidence="1" type="ORF">PRUB_a4630</name>
</gene>
<dbReference type="Proteomes" id="UP000016480">
    <property type="component" value="Unassembled WGS sequence"/>
</dbReference>
<dbReference type="EMBL" id="AHCD03000030">
    <property type="protein sequence ID" value="KAF7787527.1"/>
    <property type="molecule type" value="Genomic_DNA"/>
</dbReference>
<reference evidence="1 2" key="1">
    <citation type="journal article" date="2012" name="J. Bacteriol.">
        <title>Genome sequence of the cycloprodigiosin-producing bacterial strain Pseudoalteromonas rubra ATCC 29570(T).</title>
        <authorList>
            <person name="Xie B.B."/>
            <person name="Shu Y.L."/>
            <person name="Qin Q.L."/>
            <person name="Rong J.C."/>
            <person name="Zhang X.Y."/>
            <person name="Chen X.L."/>
            <person name="Zhou B.C."/>
            <person name="Zhang Y.Z."/>
        </authorList>
    </citation>
    <scope>NUCLEOTIDE SEQUENCE [LARGE SCALE GENOMIC DNA]</scope>
    <source>
        <strain evidence="1 2">DSM 6842</strain>
    </source>
</reference>
<evidence type="ECO:0000313" key="1">
    <source>
        <dbReference type="EMBL" id="KAF7787527.1"/>
    </source>
</evidence>
<protein>
    <submittedName>
        <fullName evidence="1">Uncharacterized protein</fullName>
    </submittedName>
</protein>
<comment type="caution">
    <text evidence="1">The sequence shown here is derived from an EMBL/GenBank/DDBJ whole genome shotgun (WGS) entry which is preliminary data.</text>
</comment>
<dbReference type="AlphaFoldDB" id="A0A8T0C9X3"/>
<evidence type="ECO:0000313" key="2">
    <source>
        <dbReference type="Proteomes" id="UP000016480"/>
    </source>
</evidence>
<name>A0A8T0C9X3_9GAMM</name>
<accession>A0A8T0C9X3</accession>